<feature type="region of interest" description="Disordered" evidence="1">
    <location>
        <begin position="1"/>
        <end position="85"/>
    </location>
</feature>
<name>A0A918MAT5_9ACTN</name>
<dbReference type="Gene3D" id="3.30.460.40">
    <property type="match status" value="1"/>
</dbReference>
<gene>
    <name evidence="2" type="ORF">GCM10010260_35650</name>
</gene>
<keyword evidence="3" id="KW-1185">Reference proteome</keyword>
<feature type="compositionally biased region" description="Basic and acidic residues" evidence="1">
    <location>
        <begin position="61"/>
        <end position="74"/>
    </location>
</feature>
<dbReference type="AlphaFoldDB" id="A0A918MAT5"/>
<proteinExistence type="predicted"/>
<dbReference type="EMBL" id="BMTD01000007">
    <property type="protein sequence ID" value="GGU96879.1"/>
    <property type="molecule type" value="Genomic_DNA"/>
</dbReference>
<dbReference type="Proteomes" id="UP000618795">
    <property type="component" value="Unassembled WGS sequence"/>
</dbReference>
<comment type="caution">
    <text evidence="2">The sequence shown here is derived from an EMBL/GenBank/DDBJ whole genome shotgun (WGS) entry which is preliminary data.</text>
</comment>
<evidence type="ECO:0000313" key="2">
    <source>
        <dbReference type="EMBL" id="GGU96879.1"/>
    </source>
</evidence>
<sequence length="272" mass="29175">MTRNGEDTAPLRPPEVTELHLATEGPDRPATSAPVPPDPSHESVPGAPRLSHESVPGSPHLPHEPVPESPDLHHGSAPGQPDLPHDRSQAILEAAKEIGALLKRAGHPFALAGSVAVYAHGGSRYLQHDADFCVLPDDADTVVATLAEAGLAVRTPPEDWLLKTTCRGQNVDIIFALAHQPVTKDLLERAHVLPVDSVLMPVLSPTDLIHSLLSAFSEHYCDFGAVLPVARAVREKVDWDEVRAACGDQPMPAAFLFLLERLNVIDPQEGQP</sequence>
<reference evidence="2" key="2">
    <citation type="submission" date="2020-09" db="EMBL/GenBank/DDBJ databases">
        <authorList>
            <person name="Sun Q."/>
            <person name="Ohkuma M."/>
        </authorList>
    </citation>
    <scope>NUCLEOTIDE SEQUENCE</scope>
    <source>
        <strain evidence="2">JCM 4369</strain>
    </source>
</reference>
<evidence type="ECO:0000256" key="1">
    <source>
        <dbReference type="SAM" id="MobiDB-lite"/>
    </source>
</evidence>
<protein>
    <submittedName>
        <fullName evidence="2">Uncharacterized protein</fullName>
    </submittedName>
</protein>
<dbReference type="SUPFAM" id="SSF81301">
    <property type="entry name" value="Nucleotidyltransferase"/>
    <property type="match status" value="1"/>
</dbReference>
<organism evidence="2 3">
    <name type="scientific">Streptomyces filipinensis</name>
    <dbReference type="NCBI Taxonomy" id="66887"/>
    <lineage>
        <taxon>Bacteria</taxon>
        <taxon>Bacillati</taxon>
        <taxon>Actinomycetota</taxon>
        <taxon>Actinomycetes</taxon>
        <taxon>Kitasatosporales</taxon>
        <taxon>Streptomycetaceae</taxon>
        <taxon>Streptomyces</taxon>
    </lineage>
</organism>
<dbReference type="RefSeq" id="WP_229854169.1">
    <property type="nucleotide sequence ID" value="NZ_BMTD01000007.1"/>
</dbReference>
<accession>A0A918MAT5</accession>
<reference evidence="2" key="1">
    <citation type="journal article" date="2014" name="Int. J. Syst. Evol. Microbiol.">
        <title>Complete genome sequence of Corynebacterium casei LMG S-19264T (=DSM 44701T), isolated from a smear-ripened cheese.</title>
        <authorList>
            <consortium name="US DOE Joint Genome Institute (JGI-PGF)"/>
            <person name="Walter F."/>
            <person name="Albersmeier A."/>
            <person name="Kalinowski J."/>
            <person name="Ruckert C."/>
        </authorList>
    </citation>
    <scope>NUCLEOTIDE SEQUENCE</scope>
    <source>
        <strain evidence="2">JCM 4369</strain>
    </source>
</reference>
<dbReference type="InterPro" id="IPR043519">
    <property type="entry name" value="NT_sf"/>
</dbReference>
<evidence type="ECO:0000313" key="3">
    <source>
        <dbReference type="Proteomes" id="UP000618795"/>
    </source>
</evidence>